<dbReference type="KEGG" id="crq:GCK72_011724"/>
<feature type="domain" description="Sdz-33 F-box" evidence="1">
    <location>
        <begin position="199"/>
        <end position="258"/>
    </location>
</feature>
<dbReference type="InterPro" id="IPR053222">
    <property type="entry name" value="Zygotic_Embryogenesis-Asso"/>
</dbReference>
<dbReference type="Proteomes" id="UP000008281">
    <property type="component" value="Unassembled WGS sequence"/>
</dbReference>
<organism evidence="3">
    <name type="scientific">Caenorhabditis remanei</name>
    <name type="common">Caenorhabditis vulgaris</name>
    <dbReference type="NCBI Taxonomy" id="31234"/>
    <lineage>
        <taxon>Eukaryota</taxon>
        <taxon>Metazoa</taxon>
        <taxon>Ecdysozoa</taxon>
        <taxon>Nematoda</taxon>
        <taxon>Chromadorea</taxon>
        <taxon>Rhabditida</taxon>
        <taxon>Rhabditina</taxon>
        <taxon>Rhabditomorpha</taxon>
        <taxon>Rhabditoidea</taxon>
        <taxon>Rhabditidae</taxon>
        <taxon>Peloderinae</taxon>
        <taxon>Caenorhabditis</taxon>
    </lineage>
</organism>
<proteinExistence type="predicted"/>
<dbReference type="PANTHER" id="PTHR22899">
    <property type="entry name" value="CYCLIN-RELATED F-BOX FAMILY"/>
    <property type="match status" value="1"/>
</dbReference>
<protein>
    <recommendedName>
        <fullName evidence="1">Sdz-33 F-box domain-containing protein</fullName>
    </recommendedName>
</protein>
<evidence type="ECO:0000259" key="1">
    <source>
        <dbReference type="Pfam" id="PF07735"/>
    </source>
</evidence>
<dbReference type="InterPro" id="IPR012885">
    <property type="entry name" value="F-box_Sdz-33"/>
</dbReference>
<dbReference type="AlphaFoldDB" id="E3NCQ6"/>
<dbReference type="EMBL" id="DS268600">
    <property type="protein sequence ID" value="EFO93260.1"/>
    <property type="molecule type" value="Genomic_DNA"/>
</dbReference>
<keyword evidence="3" id="KW-1185">Reference proteome</keyword>
<evidence type="ECO:0000313" key="3">
    <source>
        <dbReference type="Proteomes" id="UP000008281"/>
    </source>
</evidence>
<name>E3NCQ6_CAERE</name>
<evidence type="ECO:0000313" key="2">
    <source>
        <dbReference type="EMBL" id="EFO93260.1"/>
    </source>
</evidence>
<reference evidence="2" key="1">
    <citation type="submission" date="2007-07" db="EMBL/GenBank/DDBJ databases">
        <title>PCAP assembly of the Caenorhabditis remanei genome.</title>
        <authorList>
            <consortium name="The Caenorhabditis remanei Sequencing Consortium"/>
            <person name="Wilson R.K."/>
        </authorList>
    </citation>
    <scope>NUCLEOTIDE SEQUENCE [LARGE SCALE GENOMIC DNA]</scope>
    <source>
        <strain evidence="2">PB4641</strain>
    </source>
</reference>
<dbReference type="InParanoid" id="E3NCQ6"/>
<gene>
    <name evidence="2" type="ORF">CRE_21536</name>
</gene>
<accession>E3NCQ6</accession>
<dbReference type="PANTHER" id="PTHR22899:SF0">
    <property type="entry name" value="F-BOX ASSOCIATED DOMAIN-CONTAINING PROTEIN-RELATED"/>
    <property type="match status" value="1"/>
</dbReference>
<dbReference type="Pfam" id="PF07735">
    <property type="entry name" value="FBA_2"/>
    <property type="match status" value="1"/>
</dbReference>
<dbReference type="HOGENOM" id="CLU_827017_0_0_1"/>
<sequence>MTGIPEGMEAVPAQTDPEFYKKFNTSELLQYSLLSPITKNNARRTWQVCPSLNFFIGQDSLTLRTIRDDMAPIKFFWSSPNPENLLSEPPIVETAINENPRVAFVKPEYRNMLNWVDHFSEVLHSKEIRLSLTSAESIFGIDEIKMLFVNYKIVGFIGTSFDLLEQLLTQFLPLQTIKLDMTPDADLTADFQPLANAIRGIDEIMFGKEFPMTLENLKEVRNETITILCPSMGLRELNAWLRSWSSSESNRNLVDLQIRFPAETFARDYRRFVFHRIQFLVGQNFICNYPYSSKAWDYEPMKSLDGPFIVRRGFQDALMDFFPERLYMTVKFTVQF</sequence>
<dbReference type="GeneID" id="9810722"/>
<dbReference type="RefSeq" id="XP_003093818.2">
    <property type="nucleotide sequence ID" value="XM_003093770.2"/>
</dbReference>
<dbReference type="CTD" id="9810722"/>